<protein>
    <recommendedName>
        <fullName evidence="3">nicotinate-nucleotide adenylyltransferase</fullName>
        <ecNumber evidence="3">2.7.7.18</ecNumber>
    </recommendedName>
</protein>
<evidence type="ECO:0000256" key="9">
    <source>
        <dbReference type="ARBA" id="ARBA00023027"/>
    </source>
</evidence>
<evidence type="ECO:0000256" key="7">
    <source>
        <dbReference type="ARBA" id="ARBA00022741"/>
    </source>
</evidence>
<comment type="catalytic activity">
    <reaction evidence="10">
        <text>nicotinate beta-D-ribonucleotide + ATP + H(+) = deamido-NAD(+) + diphosphate</text>
        <dbReference type="Rhea" id="RHEA:22860"/>
        <dbReference type="ChEBI" id="CHEBI:15378"/>
        <dbReference type="ChEBI" id="CHEBI:30616"/>
        <dbReference type="ChEBI" id="CHEBI:33019"/>
        <dbReference type="ChEBI" id="CHEBI:57502"/>
        <dbReference type="ChEBI" id="CHEBI:58437"/>
        <dbReference type="EC" id="2.7.7.18"/>
    </reaction>
</comment>
<keyword evidence="4" id="KW-0662">Pyridine nucleotide biosynthesis</keyword>
<evidence type="ECO:0000256" key="8">
    <source>
        <dbReference type="ARBA" id="ARBA00022840"/>
    </source>
</evidence>
<dbReference type="GO" id="GO:0009435">
    <property type="term" value="P:NAD+ biosynthetic process"/>
    <property type="evidence" value="ECO:0007669"/>
    <property type="project" value="InterPro"/>
</dbReference>
<keyword evidence="6" id="KW-0548">Nucleotidyltransferase</keyword>
<accession>A0A410PUC2</accession>
<dbReference type="KEGG" id="amij:EQM06_04670"/>
<dbReference type="SUPFAM" id="SSF109604">
    <property type="entry name" value="HD-domain/PDEase-like"/>
    <property type="match status" value="1"/>
</dbReference>
<keyword evidence="8" id="KW-0067">ATP-binding</keyword>
<dbReference type="Pfam" id="PF01467">
    <property type="entry name" value="CTP_transf_like"/>
    <property type="match status" value="1"/>
</dbReference>
<dbReference type="PANTHER" id="PTHR39321">
    <property type="entry name" value="NICOTINATE-NUCLEOTIDE ADENYLYLTRANSFERASE-RELATED"/>
    <property type="match status" value="1"/>
</dbReference>
<evidence type="ECO:0000256" key="5">
    <source>
        <dbReference type="ARBA" id="ARBA00022679"/>
    </source>
</evidence>
<sequence>MMYKKAVTEIYRQLEKSLTDRDFLKEADVPKKIMVKLLRDQNWQARIAELLSLEKMTCTAIAEASRSTISALDTEPEEGWLECIKNNTIERLFPTGTREEKRAGTDMLLRIIRIFIQWQNANRAFDPSQNIELLAEEEFKSCPVRDEYMKFIRFWNDSYIYEFMLIFKELTSFNTVGHIAGVHFVAMHIARQLKKLGMPIDMALVSGAAAGHDLGKYGCKPHETEKIPYLHYYYSDQLFKENGMPTIAHIAANHSTWDLELENLSVESLVLIYADFRVKSSRDKDGDEIVHFYSLEESFDIILNKLDHVNEEKSRRYIRVYSKLSDFEKYMKDIGISVDLNSNCVLKADQKGESLLNTQQTIAKLKFLAIEHNITLMSHLNNDISFANLLEKARSEKQWKSIRAYLNIFSEYSTYMTQKQKLYTLHFLYELLMHREGDIRRQAAGIMAAIIVNYDEDFRKELPEDAHVDSKEMTALELWKQFIEQIIFPDYKVTEQHKRWIRYSLKTLMTIMLEKCRTEVERQQYLDVFFSHFQNRRMEDGSAFMMLATALVVPLGIYSKESMIRLMTFAGEMSERDSLEIKIAALRCAKYVAAECEDPCVIEKIKPSIVQIMEGVHEDRISVAYLKYKILSALGEYTKEKCLYEEKLYKENQVESDLYLENLKIDTPWVIKAVNIEFLLDKLNRGMYEEKLHIATHFSNLVKVSERITVRHSAGKGLLQVIKLLSLDQRNEIIIEMTKGLEIGEYQFSKYIPEYLGELAMYLHPRELDELLGDLKKLSDSTNQRIASVALDTLGVMIKKYPGYGKRFEEAAEIYEKRRELMIGILLRGFANYDEIISQEAFLVIGQSIFGSGELSLQDKRTVFEQTYKKIVTLIADKKENELSFYNNAAALNHIYRFITDYLMQNESFDFADPSKVAFFPGTFDPFSLSHKGIVQEIKKLGFEVYLALDEFSWSKRTQPRMIRKQIVSMSVADESGVYIFPDHISVNLANPADLRRLKKIFADKDLYMVVGSDVIAHASSYKKSPEPDSIHHMNHIVFKRDSEVEGSAEANDSSHSVNPIQGAVIELKLPVHLEDISSTRIRENIDNDRDISNLIDTVAQNYIYRNSLYLREPQYKSVIRSSSIILEVIKHDNAEIFCAVSAAMGGLSAIKDSLSDYVENKEVTAMVIKNGSDYDRVLGVVLFHELDTVNLYREFHQSEAASYIREHSSGKVAVLGALLVSADSKIDDLEQILLTEALADCLRTGFTYAVYNPIFSKSEAYSQRVEAVMRRQGFFNISEDLNGSAIYFVDMQSPVILFENMEMRIKSPFDTNQRILQVLKQAHINMQNSLTQIYKGSLVLSFNSGIMHHRLVDMITAVNGVSREHTKIRRLGPYMCVPFGKILDGKAVPNTVTKTLHTEKIFDTQVRSFKIKEFPNYTTLENQIGTIESFHRPVLLVDDMLHKGYRLKELDPIFKKTDIQVEKIIVGVLSGKGKDLMAIQGRNVDSAYFIPHLRTWFIEDAMYPFLGGDSVEREYSFTGNLIPSVNMILPYVLPAFLAGEDRRAVFTFSLTCLKNAEKILKVLEEEFQRTFEKNLTLNRLGEVIYSPRCPDKGYCIGYDENLAPSVYVSNDIEKLMRLKNMV</sequence>
<keyword evidence="9" id="KW-0520">NAD</keyword>
<name>A0A410PUC2_9FIRM</name>
<dbReference type="SUPFAM" id="SSF48371">
    <property type="entry name" value="ARM repeat"/>
    <property type="match status" value="1"/>
</dbReference>
<feature type="domain" description="Cytidyltransferase-like" evidence="11">
    <location>
        <begin position="919"/>
        <end position="1085"/>
    </location>
</feature>
<dbReference type="Proteomes" id="UP000287601">
    <property type="component" value="Chromosome"/>
</dbReference>
<dbReference type="InterPro" id="IPR014729">
    <property type="entry name" value="Rossmann-like_a/b/a_fold"/>
</dbReference>
<keyword evidence="7" id="KW-0547">Nucleotide-binding</keyword>
<dbReference type="PANTHER" id="PTHR39321:SF3">
    <property type="entry name" value="PHOSPHOPANTETHEINE ADENYLYLTRANSFERASE"/>
    <property type="match status" value="1"/>
</dbReference>
<dbReference type="EC" id="2.7.7.18" evidence="3"/>
<organism evidence="12 13">
    <name type="scientific">Aminipila luticellarii</name>
    <dbReference type="NCBI Taxonomy" id="2507160"/>
    <lineage>
        <taxon>Bacteria</taxon>
        <taxon>Bacillati</taxon>
        <taxon>Bacillota</taxon>
        <taxon>Clostridia</taxon>
        <taxon>Peptostreptococcales</taxon>
        <taxon>Anaerovoracaceae</taxon>
        <taxon>Aminipila</taxon>
    </lineage>
</organism>
<evidence type="ECO:0000256" key="6">
    <source>
        <dbReference type="ARBA" id="ARBA00022695"/>
    </source>
</evidence>
<dbReference type="RefSeq" id="WP_128745221.1">
    <property type="nucleotide sequence ID" value="NZ_CP035281.1"/>
</dbReference>
<dbReference type="InterPro" id="IPR016024">
    <property type="entry name" value="ARM-type_fold"/>
</dbReference>
<evidence type="ECO:0000256" key="4">
    <source>
        <dbReference type="ARBA" id="ARBA00022642"/>
    </source>
</evidence>
<evidence type="ECO:0000256" key="3">
    <source>
        <dbReference type="ARBA" id="ARBA00012389"/>
    </source>
</evidence>
<comment type="pathway">
    <text evidence="2">Cofactor biosynthesis; NAD(+) biosynthesis; deamido-NAD(+) from nicotinate D-ribonucleotide: step 1/1.</text>
</comment>
<reference evidence="12 13" key="1">
    <citation type="submission" date="2019-01" db="EMBL/GenBank/DDBJ databases">
        <title>Draft genomes of a novel of Aminipila strains.</title>
        <authorList>
            <person name="Ma S."/>
        </authorList>
    </citation>
    <scope>NUCLEOTIDE SEQUENCE [LARGE SCALE GENOMIC DNA]</scope>
    <source>
        <strain evidence="13">JN-39</strain>
    </source>
</reference>
<evidence type="ECO:0000313" key="12">
    <source>
        <dbReference type="EMBL" id="QAT42571.1"/>
    </source>
</evidence>
<comment type="function">
    <text evidence="1">Catalyzes the reversible adenylation of nicotinate mononucleotide (NaMN) to nicotinic acid adenine dinucleotide (NaAD).</text>
</comment>
<dbReference type="OrthoDB" id="1703792at2"/>
<dbReference type="GO" id="GO:0005524">
    <property type="term" value="F:ATP binding"/>
    <property type="evidence" value="ECO:0007669"/>
    <property type="project" value="UniProtKB-KW"/>
</dbReference>
<gene>
    <name evidence="12" type="ORF">EQM06_04670</name>
</gene>
<dbReference type="Gene3D" id="1.25.10.10">
    <property type="entry name" value="Leucine-rich Repeat Variant"/>
    <property type="match status" value="1"/>
</dbReference>
<dbReference type="InterPro" id="IPR005248">
    <property type="entry name" value="NadD/NMNAT"/>
</dbReference>
<dbReference type="GO" id="GO:0004515">
    <property type="term" value="F:nicotinate-nucleotide adenylyltransferase activity"/>
    <property type="evidence" value="ECO:0007669"/>
    <property type="project" value="UniProtKB-EC"/>
</dbReference>
<dbReference type="InterPro" id="IPR004821">
    <property type="entry name" value="Cyt_trans-like"/>
</dbReference>
<evidence type="ECO:0000256" key="10">
    <source>
        <dbReference type="ARBA" id="ARBA00048721"/>
    </source>
</evidence>
<dbReference type="EMBL" id="CP035281">
    <property type="protein sequence ID" value="QAT42571.1"/>
    <property type="molecule type" value="Genomic_DNA"/>
</dbReference>
<keyword evidence="5" id="KW-0808">Transferase</keyword>
<proteinExistence type="predicted"/>
<dbReference type="InterPro" id="IPR011989">
    <property type="entry name" value="ARM-like"/>
</dbReference>
<evidence type="ECO:0000313" key="13">
    <source>
        <dbReference type="Proteomes" id="UP000287601"/>
    </source>
</evidence>
<evidence type="ECO:0000256" key="2">
    <source>
        <dbReference type="ARBA" id="ARBA00005019"/>
    </source>
</evidence>
<evidence type="ECO:0000256" key="1">
    <source>
        <dbReference type="ARBA" id="ARBA00002324"/>
    </source>
</evidence>
<evidence type="ECO:0000259" key="11">
    <source>
        <dbReference type="Pfam" id="PF01467"/>
    </source>
</evidence>
<keyword evidence="13" id="KW-1185">Reference proteome</keyword>
<dbReference type="Gene3D" id="3.40.50.620">
    <property type="entry name" value="HUPs"/>
    <property type="match status" value="1"/>
</dbReference>
<dbReference type="SUPFAM" id="SSF52374">
    <property type="entry name" value="Nucleotidylyl transferase"/>
    <property type="match status" value="1"/>
</dbReference>